<keyword evidence="2 11" id="KW-0328">Glycosyltransferase</keyword>
<dbReference type="PANTHER" id="PTHR48090">
    <property type="entry name" value="UNDECAPRENYL-PHOSPHATE 4-DEOXY-4-FORMAMIDO-L-ARABINOSE TRANSFERASE-RELATED"/>
    <property type="match status" value="1"/>
</dbReference>
<evidence type="ECO:0000259" key="10">
    <source>
        <dbReference type="Pfam" id="PF00535"/>
    </source>
</evidence>
<keyword evidence="1" id="KW-1003">Cell membrane</keyword>
<evidence type="ECO:0000256" key="7">
    <source>
        <dbReference type="ARBA" id="ARBA00023136"/>
    </source>
</evidence>
<evidence type="ECO:0000256" key="9">
    <source>
        <dbReference type="SAM" id="Phobius"/>
    </source>
</evidence>
<keyword evidence="7 9" id="KW-0472">Membrane</keyword>
<dbReference type="SUPFAM" id="SSF53448">
    <property type="entry name" value="Nucleotide-diphospho-sugar transferases"/>
    <property type="match status" value="1"/>
</dbReference>
<dbReference type="Pfam" id="PF00535">
    <property type="entry name" value="Glycos_transf_2"/>
    <property type="match status" value="1"/>
</dbReference>
<dbReference type="Gene3D" id="3.90.550.10">
    <property type="entry name" value="Spore Coat Polysaccharide Biosynthesis Protein SpsA, Chain A"/>
    <property type="match status" value="1"/>
</dbReference>
<evidence type="ECO:0000256" key="2">
    <source>
        <dbReference type="ARBA" id="ARBA00022676"/>
    </source>
</evidence>
<keyword evidence="6 9" id="KW-1133">Transmembrane helix</keyword>
<dbReference type="GO" id="GO:0005886">
    <property type="term" value="C:plasma membrane"/>
    <property type="evidence" value="ECO:0007669"/>
    <property type="project" value="TreeGrafter"/>
</dbReference>
<dbReference type="OrthoDB" id="270241at2"/>
<protein>
    <submittedName>
        <fullName evidence="11">Undecaprenyl-phosphate 4-deoxy-4-formamido-L-arabinose transferase</fullName>
        <ecNumber evidence="11">2.4.2.53</ecNumber>
    </submittedName>
</protein>
<name>A0A518ERJ1_9BACT</name>
<dbReference type="GO" id="GO:0099621">
    <property type="term" value="F:undecaprenyl-phosphate 4-deoxy-4-formamido-L-arabinose transferase activity"/>
    <property type="evidence" value="ECO:0007669"/>
    <property type="project" value="UniProtKB-EC"/>
</dbReference>
<dbReference type="InterPro" id="IPR029044">
    <property type="entry name" value="Nucleotide-diphossugar_trans"/>
</dbReference>
<proteinExistence type="predicted"/>
<dbReference type="Proteomes" id="UP000320390">
    <property type="component" value="Chromosome"/>
</dbReference>
<keyword evidence="5" id="KW-0448">Lipopolysaccharide biosynthesis</keyword>
<evidence type="ECO:0000256" key="5">
    <source>
        <dbReference type="ARBA" id="ARBA00022985"/>
    </source>
</evidence>
<dbReference type="InterPro" id="IPR001173">
    <property type="entry name" value="Glyco_trans_2-like"/>
</dbReference>
<evidence type="ECO:0000313" key="12">
    <source>
        <dbReference type="Proteomes" id="UP000320390"/>
    </source>
</evidence>
<dbReference type="RefSeq" id="WP_145197130.1">
    <property type="nucleotide sequence ID" value="NZ_CP036434.1"/>
</dbReference>
<evidence type="ECO:0000256" key="1">
    <source>
        <dbReference type="ARBA" id="ARBA00022475"/>
    </source>
</evidence>
<dbReference type="AlphaFoldDB" id="A0A518ERJ1"/>
<dbReference type="EMBL" id="CP036434">
    <property type="protein sequence ID" value="QDV06713.1"/>
    <property type="molecule type" value="Genomic_DNA"/>
</dbReference>
<accession>A0A518ERJ1</accession>
<reference evidence="11 12" key="1">
    <citation type="submission" date="2019-02" db="EMBL/GenBank/DDBJ databases">
        <title>Deep-cultivation of Planctomycetes and their phenomic and genomic characterization uncovers novel biology.</title>
        <authorList>
            <person name="Wiegand S."/>
            <person name="Jogler M."/>
            <person name="Boedeker C."/>
            <person name="Pinto D."/>
            <person name="Vollmers J."/>
            <person name="Rivas-Marin E."/>
            <person name="Kohn T."/>
            <person name="Peeters S.H."/>
            <person name="Heuer A."/>
            <person name="Rast P."/>
            <person name="Oberbeckmann S."/>
            <person name="Bunk B."/>
            <person name="Jeske O."/>
            <person name="Meyerdierks A."/>
            <person name="Storesund J.E."/>
            <person name="Kallscheuer N."/>
            <person name="Luecker S."/>
            <person name="Lage O.M."/>
            <person name="Pohl T."/>
            <person name="Merkel B.J."/>
            <person name="Hornburger P."/>
            <person name="Mueller R.-W."/>
            <person name="Bruemmer F."/>
            <person name="Labrenz M."/>
            <person name="Spormann A.M."/>
            <person name="Op den Camp H."/>
            <person name="Overmann J."/>
            <person name="Amann R."/>
            <person name="Jetten M.S.M."/>
            <person name="Mascher T."/>
            <person name="Medema M.H."/>
            <person name="Devos D.P."/>
            <person name="Kaster A.-K."/>
            <person name="Ovreas L."/>
            <person name="Rohde M."/>
            <person name="Galperin M.Y."/>
            <person name="Jogler C."/>
        </authorList>
    </citation>
    <scope>NUCLEOTIDE SEQUENCE [LARGE SCALE GENOMIC DNA]</scope>
    <source>
        <strain evidence="11 12">Poly30</strain>
    </source>
</reference>
<dbReference type="PANTHER" id="PTHR48090:SF3">
    <property type="entry name" value="UNDECAPRENYL-PHOSPHATE 4-DEOXY-4-FORMAMIDO-L-ARABINOSE TRANSFERASE"/>
    <property type="match status" value="1"/>
</dbReference>
<gene>
    <name evidence="11" type="primary">arnC_3</name>
    <name evidence="11" type="ORF">Poly30_22280</name>
</gene>
<keyword evidence="4 9" id="KW-0812">Transmembrane</keyword>
<keyword evidence="3 11" id="KW-0808">Transferase</keyword>
<dbReference type="InterPro" id="IPR050256">
    <property type="entry name" value="Glycosyltransferase_2"/>
</dbReference>
<keyword evidence="12" id="KW-1185">Reference proteome</keyword>
<dbReference type="EC" id="2.4.2.53" evidence="11"/>
<evidence type="ECO:0000256" key="4">
    <source>
        <dbReference type="ARBA" id="ARBA00022692"/>
    </source>
</evidence>
<feature type="transmembrane region" description="Helical" evidence="9">
    <location>
        <begin position="261"/>
        <end position="286"/>
    </location>
</feature>
<organism evidence="11 12">
    <name type="scientific">Saltatorellus ferox</name>
    <dbReference type="NCBI Taxonomy" id="2528018"/>
    <lineage>
        <taxon>Bacteria</taxon>
        <taxon>Pseudomonadati</taxon>
        <taxon>Planctomycetota</taxon>
        <taxon>Planctomycetia</taxon>
        <taxon>Planctomycetia incertae sedis</taxon>
        <taxon>Saltatorellus</taxon>
    </lineage>
</organism>
<feature type="transmembrane region" description="Helical" evidence="9">
    <location>
        <begin position="298"/>
        <end position="324"/>
    </location>
</feature>
<sequence>MSELETRNPQPTPVPASEMGGEQRLDPAPDITIVFPVQTHKAEIESVLSALGGSLEALGFTWECILVFDGIKGDLWRRATELQAKTHDQVRTIALHKQFGETVCLSSAFEHARGSLILTTPAYVQVDPQELSKLFVAIDDGADFVATWRTPRVDSKLNQLQSFAFNWVVRKVVGATFHDLNSTLRVMRREVLEQVTIYGNMYRYLPAVAYRQGFRVDEVKVRHLSEWGNVGVFGPGLYLRRALDVLGLMFLARFTHKPLRFFGTLGGVFLALGFLLSGSQLALWAFASSDYGLFQRPFFLIGVLLGVLGAQIIGFGLVGEIIVFTQAKNVREYRIERIYE</sequence>
<evidence type="ECO:0000256" key="3">
    <source>
        <dbReference type="ARBA" id="ARBA00022679"/>
    </source>
</evidence>
<evidence type="ECO:0000256" key="6">
    <source>
        <dbReference type="ARBA" id="ARBA00022989"/>
    </source>
</evidence>
<evidence type="ECO:0000256" key="8">
    <source>
        <dbReference type="SAM" id="MobiDB-lite"/>
    </source>
</evidence>
<evidence type="ECO:0000313" key="11">
    <source>
        <dbReference type="EMBL" id="QDV06713.1"/>
    </source>
</evidence>
<feature type="domain" description="Glycosyltransferase 2-like" evidence="10">
    <location>
        <begin position="58"/>
        <end position="195"/>
    </location>
</feature>
<feature type="region of interest" description="Disordered" evidence="8">
    <location>
        <begin position="1"/>
        <end position="26"/>
    </location>
</feature>
<dbReference type="GO" id="GO:0009103">
    <property type="term" value="P:lipopolysaccharide biosynthetic process"/>
    <property type="evidence" value="ECO:0007669"/>
    <property type="project" value="UniProtKB-KW"/>
</dbReference>